<feature type="signal peptide" evidence="1">
    <location>
        <begin position="1"/>
        <end position="23"/>
    </location>
</feature>
<evidence type="ECO:0000256" key="1">
    <source>
        <dbReference type="SAM" id="SignalP"/>
    </source>
</evidence>
<proteinExistence type="predicted"/>
<accession>A0ABW4E9I0</accession>
<keyword evidence="1" id="KW-0732">Signal</keyword>
<reference evidence="3" key="1">
    <citation type="journal article" date="2019" name="Int. J. Syst. Evol. Microbiol.">
        <title>The Global Catalogue of Microorganisms (GCM) 10K type strain sequencing project: providing services to taxonomists for standard genome sequencing and annotation.</title>
        <authorList>
            <consortium name="The Broad Institute Genomics Platform"/>
            <consortium name="The Broad Institute Genome Sequencing Center for Infectious Disease"/>
            <person name="Wu L."/>
            <person name="Ma J."/>
        </authorList>
    </citation>
    <scope>NUCLEOTIDE SEQUENCE [LARGE SCALE GENOMIC DNA]</scope>
    <source>
        <strain evidence="3">CCM 8903</strain>
    </source>
</reference>
<evidence type="ECO:0000313" key="3">
    <source>
        <dbReference type="Proteomes" id="UP001597252"/>
    </source>
</evidence>
<protein>
    <submittedName>
        <fullName evidence="2">Uncharacterized protein</fullName>
    </submittedName>
</protein>
<keyword evidence="3" id="KW-1185">Reference proteome</keyword>
<evidence type="ECO:0000313" key="2">
    <source>
        <dbReference type="EMBL" id="MFD1485761.1"/>
    </source>
</evidence>
<organism evidence="2 3">
    <name type="scientific">Lacticaseibacillus baoqingensis</name>
    <dbReference type="NCBI Taxonomy" id="2486013"/>
    <lineage>
        <taxon>Bacteria</taxon>
        <taxon>Bacillati</taxon>
        <taxon>Bacillota</taxon>
        <taxon>Bacilli</taxon>
        <taxon>Lactobacillales</taxon>
        <taxon>Lactobacillaceae</taxon>
        <taxon>Lacticaseibacillus</taxon>
    </lineage>
</organism>
<dbReference type="RefSeq" id="WP_125753505.1">
    <property type="nucleotide sequence ID" value="NZ_JBHTON010000037.1"/>
</dbReference>
<dbReference type="EMBL" id="JBHTON010000037">
    <property type="protein sequence ID" value="MFD1485761.1"/>
    <property type="molecule type" value="Genomic_DNA"/>
</dbReference>
<sequence>MFKRHKPDLHVLSALTAAIAATAAMPKLQQQLMQFSSDYQQGKVSRVAIGVFSSRISRVIYRHDYQVPTEVLTLLSLLNQSTTTADPGWS</sequence>
<comment type="caution">
    <text evidence="2">The sequence shown here is derived from an EMBL/GenBank/DDBJ whole genome shotgun (WGS) entry which is preliminary data.</text>
</comment>
<gene>
    <name evidence="2" type="ORF">ACFQ5J_11010</name>
</gene>
<name>A0ABW4E9I0_9LACO</name>
<feature type="chain" id="PRO_5045890319" evidence="1">
    <location>
        <begin position="24"/>
        <end position="90"/>
    </location>
</feature>
<dbReference type="Proteomes" id="UP001597252">
    <property type="component" value="Unassembled WGS sequence"/>
</dbReference>
<dbReference type="SUPFAM" id="SSF109797">
    <property type="entry name" value="Bacteriocin immunity protein-like"/>
    <property type="match status" value="1"/>
</dbReference>